<keyword evidence="1" id="KW-1133">Transmembrane helix</keyword>
<dbReference type="EMBL" id="BAABDQ010000052">
    <property type="protein sequence ID" value="GAA3615169.1"/>
    <property type="molecule type" value="Genomic_DNA"/>
</dbReference>
<comment type="caution">
    <text evidence="2">The sequence shown here is derived from an EMBL/GenBank/DDBJ whole genome shotgun (WGS) entry which is preliminary data.</text>
</comment>
<feature type="transmembrane region" description="Helical" evidence="1">
    <location>
        <begin position="140"/>
        <end position="168"/>
    </location>
</feature>
<keyword evidence="1" id="KW-0812">Transmembrane</keyword>
<proteinExistence type="predicted"/>
<dbReference type="Proteomes" id="UP001500630">
    <property type="component" value="Unassembled WGS sequence"/>
</dbReference>
<dbReference type="RefSeq" id="WP_345576957.1">
    <property type="nucleotide sequence ID" value="NZ_BAABDQ010000052.1"/>
</dbReference>
<feature type="transmembrane region" description="Helical" evidence="1">
    <location>
        <begin position="174"/>
        <end position="192"/>
    </location>
</feature>
<accession>A0ABP6ZQI8</accession>
<feature type="transmembrane region" description="Helical" evidence="1">
    <location>
        <begin position="100"/>
        <end position="119"/>
    </location>
</feature>
<sequence>MTLFAVDGALLRGWSRWWSWAWTSCCWLLLSLPLITAPAAGQWLIVQQRRLAAGEAALGPGETLRFVLSRLPGALRLAGCHLAVAALVLVGLLGPSPGGAYGWLVLTTSVVAAATWLLVAPWSVVLLERTGGRAVAALRIAYLLALSRIELALTSTATVVAAAAAPFFVTKVPYAGPLLLIALPAATARVVTTLCDRAAKTRDPHATGRIASGRLRKALR</sequence>
<keyword evidence="1" id="KW-0472">Membrane</keyword>
<keyword evidence="3" id="KW-1185">Reference proteome</keyword>
<feature type="transmembrane region" description="Helical" evidence="1">
    <location>
        <begin position="74"/>
        <end position="94"/>
    </location>
</feature>
<feature type="transmembrane region" description="Helical" evidence="1">
    <location>
        <begin position="20"/>
        <end position="40"/>
    </location>
</feature>
<organism evidence="2 3">
    <name type="scientific">Nonomuraea rosea</name>
    <dbReference type="NCBI Taxonomy" id="638574"/>
    <lineage>
        <taxon>Bacteria</taxon>
        <taxon>Bacillati</taxon>
        <taxon>Actinomycetota</taxon>
        <taxon>Actinomycetes</taxon>
        <taxon>Streptosporangiales</taxon>
        <taxon>Streptosporangiaceae</taxon>
        <taxon>Nonomuraea</taxon>
    </lineage>
</organism>
<evidence type="ECO:0000313" key="2">
    <source>
        <dbReference type="EMBL" id="GAA3615169.1"/>
    </source>
</evidence>
<name>A0ABP6ZQI8_9ACTN</name>
<evidence type="ECO:0000313" key="3">
    <source>
        <dbReference type="Proteomes" id="UP001500630"/>
    </source>
</evidence>
<evidence type="ECO:0000256" key="1">
    <source>
        <dbReference type="SAM" id="Phobius"/>
    </source>
</evidence>
<gene>
    <name evidence="2" type="ORF">GCM10022419_120500</name>
</gene>
<protein>
    <recommendedName>
        <fullName evidence="4">DUF624 domain-containing protein</fullName>
    </recommendedName>
</protein>
<reference evidence="3" key="1">
    <citation type="journal article" date="2019" name="Int. J. Syst. Evol. Microbiol.">
        <title>The Global Catalogue of Microorganisms (GCM) 10K type strain sequencing project: providing services to taxonomists for standard genome sequencing and annotation.</title>
        <authorList>
            <consortium name="The Broad Institute Genomics Platform"/>
            <consortium name="The Broad Institute Genome Sequencing Center for Infectious Disease"/>
            <person name="Wu L."/>
            <person name="Ma J."/>
        </authorList>
    </citation>
    <scope>NUCLEOTIDE SEQUENCE [LARGE SCALE GENOMIC DNA]</scope>
    <source>
        <strain evidence="3">JCM 17326</strain>
    </source>
</reference>
<evidence type="ECO:0008006" key="4">
    <source>
        <dbReference type="Google" id="ProtNLM"/>
    </source>
</evidence>